<dbReference type="GO" id="GO:0030026">
    <property type="term" value="P:intracellular manganese ion homeostasis"/>
    <property type="evidence" value="ECO:0007669"/>
    <property type="project" value="InterPro"/>
</dbReference>
<evidence type="ECO:0000256" key="5">
    <source>
        <dbReference type="SAM" id="MobiDB-lite"/>
    </source>
</evidence>
<dbReference type="GeneID" id="98299524"/>
<keyword evidence="2 6" id="KW-0812">Transmembrane</keyword>
<dbReference type="CDD" id="cd02432">
    <property type="entry name" value="Nodulin-21_like_1"/>
    <property type="match status" value="1"/>
</dbReference>
<keyword evidence="4 6" id="KW-0472">Membrane</keyword>
<reference evidence="7" key="1">
    <citation type="submission" date="2023-07" db="EMBL/GenBank/DDBJ databases">
        <title>Bifidobacterium aquikefiriaerophilum sp. nov. and Bifidobacterium eccum sp. nov., isolated from water kefir.</title>
        <authorList>
            <person name="Breselge S."/>
            <person name="Bellassi P."/>
            <person name="Barcenilla C."/>
            <person name="Alvarez-Ordonez A."/>
            <person name="Morelli L."/>
            <person name="Cotter P.D."/>
        </authorList>
    </citation>
    <scope>NUCLEOTIDE SEQUENCE</scope>
    <source>
        <strain evidence="8">WK013_4_14</strain>
        <strain evidence="7">WK048_4_13</strain>
    </source>
</reference>
<name>A0AB39UCG3_9BIFI</name>
<protein>
    <submittedName>
        <fullName evidence="7">VIT family protein</fullName>
    </submittedName>
</protein>
<comment type="subcellular location">
    <subcellularLocation>
        <location evidence="1">Endomembrane system</location>
        <topology evidence="1">Multi-pass membrane protein</topology>
    </subcellularLocation>
</comment>
<dbReference type="PANTHER" id="PTHR31851">
    <property type="entry name" value="FE(2+)/MN(2+) TRANSPORTER PCL1"/>
    <property type="match status" value="1"/>
</dbReference>
<feature type="transmembrane region" description="Helical" evidence="6">
    <location>
        <begin position="221"/>
        <end position="243"/>
    </location>
</feature>
<organism evidence="7">
    <name type="scientific">Bifidobacterium fermentum</name>
    <dbReference type="NCBI Taxonomy" id="3059035"/>
    <lineage>
        <taxon>Bacteria</taxon>
        <taxon>Bacillati</taxon>
        <taxon>Actinomycetota</taxon>
        <taxon>Actinomycetes</taxon>
        <taxon>Bifidobacteriales</taxon>
        <taxon>Bifidobacteriaceae</taxon>
        <taxon>Bifidobacterium</taxon>
    </lineage>
</organism>
<dbReference type="RefSeq" id="WP_202961755.1">
    <property type="nucleotide sequence ID" value="NZ_CP129675.1"/>
</dbReference>
<dbReference type="Pfam" id="PF01988">
    <property type="entry name" value="VIT1"/>
    <property type="match status" value="1"/>
</dbReference>
<gene>
    <name evidence="8" type="ORF">QN216_09945</name>
    <name evidence="7" type="ORF">QN217_00525</name>
</gene>
<dbReference type="GO" id="GO:0005384">
    <property type="term" value="F:manganese ion transmembrane transporter activity"/>
    <property type="evidence" value="ECO:0007669"/>
    <property type="project" value="InterPro"/>
</dbReference>
<evidence type="ECO:0000256" key="6">
    <source>
        <dbReference type="SAM" id="Phobius"/>
    </source>
</evidence>
<feature type="region of interest" description="Disordered" evidence="5">
    <location>
        <begin position="1"/>
        <end position="24"/>
    </location>
</feature>
<evidence type="ECO:0000256" key="3">
    <source>
        <dbReference type="ARBA" id="ARBA00022989"/>
    </source>
</evidence>
<dbReference type="InterPro" id="IPR008217">
    <property type="entry name" value="Ccc1_fam"/>
</dbReference>
<keyword evidence="3 6" id="KW-1133">Transmembrane helix</keyword>
<evidence type="ECO:0000313" key="7">
    <source>
        <dbReference type="EMBL" id="XDS46673.1"/>
    </source>
</evidence>
<feature type="transmembrane region" description="Helical" evidence="6">
    <location>
        <begin position="197"/>
        <end position="215"/>
    </location>
</feature>
<dbReference type="GO" id="GO:0012505">
    <property type="term" value="C:endomembrane system"/>
    <property type="evidence" value="ECO:0007669"/>
    <property type="project" value="UniProtKB-SubCell"/>
</dbReference>
<feature type="transmembrane region" description="Helical" evidence="6">
    <location>
        <begin position="255"/>
        <end position="274"/>
    </location>
</feature>
<accession>A0AB39UCG3</accession>
<dbReference type="EMBL" id="CP129675">
    <property type="protein sequence ID" value="XDS46673.1"/>
    <property type="molecule type" value="Genomic_DNA"/>
</dbReference>
<proteinExistence type="predicted"/>
<evidence type="ECO:0000313" key="8">
    <source>
        <dbReference type="EMBL" id="XDS48623.1"/>
    </source>
</evidence>
<evidence type="ECO:0000256" key="4">
    <source>
        <dbReference type="ARBA" id="ARBA00023136"/>
    </source>
</evidence>
<dbReference type="EMBL" id="CP129682">
    <property type="protein sequence ID" value="XDS48623.1"/>
    <property type="molecule type" value="Genomic_DNA"/>
</dbReference>
<dbReference type="AlphaFoldDB" id="A0AB39UCG3"/>
<sequence>MDDHKENAVDKDVTESFPIPDKDYGGWISQQQPNKMSGKTALSHPGELHDTRGASSKLNWLRAGVLGANDGIVSVAGTIIGVAGADSNPRSLLVAGLAALAAGSFSMAGGEYVSVSAQRDTERALLDKERWELENLPDEELDELAHIYEAKGISANTSRRAAFEAMQYDALRAHATDELGINPDELTSPWQAAYSSFLSFVSGGIIPMLFSLIPVSFPLRVFLIVLSVAIALLITGSISARIGGAALGKAILRNVLMGLSTMLFAWLIGMAFGIHG</sequence>
<evidence type="ECO:0000256" key="1">
    <source>
        <dbReference type="ARBA" id="ARBA00004127"/>
    </source>
</evidence>
<evidence type="ECO:0000256" key="2">
    <source>
        <dbReference type="ARBA" id="ARBA00022692"/>
    </source>
</evidence>